<protein>
    <recommendedName>
        <fullName evidence="10">Pyridoxal 5'-phosphate synthase subunit PdxT</fullName>
        <ecNumber evidence="10">4.3.3.6</ecNumber>
    </recommendedName>
    <alternativeName>
        <fullName evidence="10">Pdx2</fullName>
    </alternativeName>
    <alternativeName>
        <fullName evidence="10">Pyridoxal 5'-phosphate synthase glutaminase subunit</fullName>
        <ecNumber evidence="10">3.5.1.2</ecNumber>
    </alternativeName>
</protein>
<comment type="catalytic activity">
    <reaction evidence="6 10">
        <text>aldehydo-D-ribose 5-phosphate + D-glyceraldehyde 3-phosphate + L-glutamine = pyridoxal 5'-phosphate + L-glutamate + phosphate + 3 H2O + H(+)</text>
        <dbReference type="Rhea" id="RHEA:31507"/>
        <dbReference type="ChEBI" id="CHEBI:15377"/>
        <dbReference type="ChEBI" id="CHEBI:15378"/>
        <dbReference type="ChEBI" id="CHEBI:29985"/>
        <dbReference type="ChEBI" id="CHEBI:43474"/>
        <dbReference type="ChEBI" id="CHEBI:58273"/>
        <dbReference type="ChEBI" id="CHEBI:58359"/>
        <dbReference type="ChEBI" id="CHEBI:59776"/>
        <dbReference type="ChEBI" id="CHEBI:597326"/>
        <dbReference type="EC" id="4.3.3.6"/>
    </reaction>
</comment>
<comment type="catalytic activity">
    <reaction evidence="7 10">
        <text>L-glutamine + H2O = L-glutamate + NH4(+)</text>
        <dbReference type="Rhea" id="RHEA:15889"/>
        <dbReference type="ChEBI" id="CHEBI:15377"/>
        <dbReference type="ChEBI" id="CHEBI:28938"/>
        <dbReference type="ChEBI" id="CHEBI:29985"/>
        <dbReference type="ChEBI" id="CHEBI:58359"/>
        <dbReference type="EC" id="3.5.1.2"/>
    </reaction>
</comment>
<dbReference type="AlphaFoldDB" id="F7NHH0"/>
<keyword evidence="14" id="KW-1185">Reference proteome</keyword>
<evidence type="ECO:0000256" key="10">
    <source>
        <dbReference type="HAMAP-Rule" id="MF_01615"/>
    </source>
</evidence>
<dbReference type="PROSITE" id="PS51130">
    <property type="entry name" value="PDXT_SNO_2"/>
    <property type="match status" value="1"/>
</dbReference>
<dbReference type="PANTHER" id="PTHR31559:SF0">
    <property type="entry name" value="PYRIDOXAL 5'-PHOSPHATE SYNTHASE SUBUNIT SNO1-RELATED"/>
    <property type="match status" value="1"/>
</dbReference>
<comment type="pathway">
    <text evidence="10">Cofactor biosynthesis; pyridoxal 5'-phosphate biosynthesis.</text>
</comment>
<dbReference type="EC" id="4.3.3.6" evidence="10"/>
<keyword evidence="3 10" id="KW-0663">Pyridoxal phosphate</keyword>
<feature type="binding site" evidence="10 12">
    <location>
        <begin position="136"/>
        <end position="137"/>
    </location>
    <ligand>
        <name>L-glutamine</name>
        <dbReference type="ChEBI" id="CHEBI:58359"/>
    </ligand>
</feature>
<comment type="caution">
    <text evidence="13">The sequence shown here is derived from an EMBL/GenBank/DDBJ whole genome shotgun (WGS) entry which is preliminary data.</text>
</comment>
<dbReference type="GO" id="GO:1903600">
    <property type="term" value="C:glutaminase complex"/>
    <property type="evidence" value="ECO:0007669"/>
    <property type="project" value="TreeGrafter"/>
</dbReference>
<dbReference type="RefSeq" id="WP_004094296.1">
    <property type="nucleotide sequence ID" value="NZ_AFGF01000054.1"/>
</dbReference>
<evidence type="ECO:0000256" key="9">
    <source>
        <dbReference type="ARBA" id="ARBA00064749"/>
    </source>
</evidence>
<keyword evidence="2 10" id="KW-0378">Hydrolase</keyword>
<dbReference type="NCBIfam" id="TIGR03800">
    <property type="entry name" value="PLP_synth_Pdx2"/>
    <property type="match status" value="1"/>
</dbReference>
<accession>F7NHH0</accession>
<evidence type="ECO:0000256" key="5">
    <source>
        <dbReference type="ARBA" id="ARBA00023239"/>
    </source>
</evidence>
<feature type="active site" description="Charge relay system" evidence="10 11">
    <location>
        <position position="172"/>
    </location>
</feature>
<evidence type="ECO:0000256" key="3">
    <source>
        <dbReference type="ARBA" id="ARBA00022898"/>
    </source>
</evidence>
<dbReference type="PIRSF" id="PIRSF005639">
    <property type="entry name" value="Glut_amidoT_SNO"/>
    <property type="match status" value="1"/>
</dbReference>
<feature type="binding site" evidence="10 12">
    <location>
        <position position="107"/>
    </location>
    <ligand>
        <name>L-glutamine</name>
        <dbReference type="ChEBI" id="CHEBI:58359"/>
    </ligand>
</feature>
<feature type="active site" description="Charge relay system" evidence="10 11">
    <location>
        <position position="174"/>
    </location>
</feature>
<evidence type="ECO:0000256" key="2">
    <source>
        <dbReference type="ARBA" id="ARBA00022801"/>
    </source>
</evidence>
<evidence type="ECO:0000256" key="7">
    <source>
        <dbReference type="ARBA" id="ARBA00049534"/>
    </source>
</evidence>
<dbReference type="Pfam" id="PF01174">
    <property type="entry name" value="SNO"/>
    <property type="match status" value="1"/>
</dbReference>
<evidence type="ECO:0000256" key="11">
    <source>
        <dbReference type="PIRSR" id="PIRSR005639-1"/>
    </source>
</evidence>
<dbReference type="PROSITE" id="PS01236">
    <property type="entry name" value="PDXT_SNO_1"/>
    <property type="match status" value="1"/>
</dbReference>
<keyword evidence="4 10" id="KW-0315">Glutamine amidotransferase</keyword>
<comment type="similarity">
    <text evidence="1 10">Belongs to the glutaminase PdxT/SNO family.</text>
</comment>
<feature type="binding site" evidence="10 12">
    <location>
        <begin position="48"/>
        <end position="50"/>
    </location>
    <ligand>
        <name>L-glutamine</name>
        <dbReference type="ChEBI" id="CHEBI:58359"/>
    </ligand>
</feature>
<dbReference type="Proteomes" id="UP000003240">
    <property type="component" value="Unassembled WGS sequence"/>
</dbReference>
<comment type="function">
    <text evidence="8 10">Catalyzes the hydrolysis of glutamine to glutamate and ammonia as part of the biosynthesis of pyridoxal 5'-phosphate. The resulting ammonia molecule is channeled to the active site of PdxS.</text>
</comment>
<dbReference type="EMBL" id="AFGF01000054">
    <property type="protein sequence ID" value="EGO64517.1"/>
    <property type="molecule type" value="Genomic_DNA"/>
</dbReference>
<dbReference type="EC" id="3.5.1.2" evidence="10"/>
<dbReference type="OrthoDB" id="9810320at2"/>
<dbReference type="STRING" id="1009370.ALO_07588"/>
<organism evidence="13 14">
    <name type="scientific">Acetonema longum DSM 6540</name>
    <dbReference type="NCBI Taxonomy" id="1009370"/>
    <lineage>
        <taxon>Bacteria</taxon>
        <taxon>Bacillati</taxon>
        <taxon>Bacillota</taxon>
        <taxon>Negativicutes</taxon>
        <taxon>Acetonemataceae</taxon>
        <taxon>Acetonema</taxon>
    </lineage>
</organism>
<dbReference type="PROSITE" id="PS51273">
    <property type="entry name" value="GATASE_TYPE_1"/>
    <property type="match status" value="1"/>
</dbReference>
<evidence type="ECO:0000256" key="6">
    <source>
        <dbReference type="ARBA" id="ARBA00047992"/>
    </source>
</evidence>
<evidence type="ECO:0000313" key="14">
    <source>
        <dbReference type="Proteomes" id="UP000003240"/>
    </source>
</evidence>
<dbReference type="HAMAP" id="MF_01615">
    <property type="entry name" value="PdxT"/>
    <property type="match status" value="1"/>
</dbReference>
<dbReference type="GO" id="GO:0005829">
    <property type="term" value="C:cytosol"/>
    <property type="evidence" value="ECO:0007669"/>
    <property type="project" value="TreeGrafter"/>
</dbReference>
<gene>
    <name evidence="10" type="primary">pdxT</name>
    <name evidence="13" type="ORF">ALO_07588</name>
</gene>
<keyword evidence="5 10" id="KW-0456">Lyase</keyword>
<dbReference type="GO" id="GO:0004359">
    <property type="term" value="F:glutaminase activity"/>
    <property type="evidence" value="ECO:0007669"/>
    <property type="project" value="UniProtKB-UniRule"/>
</dbReference>
<comment type="subunit">
    <text evidence="9 10">In the presence of PdxS, forms a dodecamer of heterodimers. Only shows activity in the heterodimer.</text>
</comment>
<feature type="active site" description="Nucleophile" evidence="10 11">
    <location>
        <position position="80"/>
    </location>
</feature>
<keyword evidence="13" id="KW-0808">Transferase</keyword>
<dbReference type="SUPFAM" id="SSF52317">
    <property type="entry name" value="Class I glutamine amidotransferase-like"/>
    <property type="match status" value="1"/>
</dbReference>
<dbReference type="InterPro" id="IPR002161">
    <property type="entry name" value="PdxT/SNO"/>
</dbReference>
<dbReference type="CDD" id="cd01749">
    <property type="entry name" value="GATase1_PB"/>
    <property type="match status" value="1"/>
</dbReference>
<dbReference type="Gene3D" id="3.40.50.880">
    <property type="match status" value="1"/>
</dbReference>
<evidence type="ECO:0000313" key="13">
    <source>
        <dbReference type="EMBL" id="EGO64517.1"/>
    </source>
</evidence>
<dbReference type="GO" id="GO:0006543">
    <property type="term" value="P:L-glutamine catabolic process"/>
    <property type="evidence" value="ECO:0007669"/>
    <property type="project" value="UniProtKB-UniRule"/>
</dbReference>
<dbReference type="UniPathway" id="UPA00245"/>
<reference evidence="13 14" key="1">
    <citation type="journal article" date="2011" name="EMBO J.">
        <title>Structural diversity of bacterial flagellar motors.</title>
        <authorList>
            <person name="Chen S."/>
            <person name="Beeby M."/>
            <person name="Murphy G.E."/>
            <person name="Leadbetter J.R."/>
            <person name="Hendrixson D.R."/>
            <person name="Briegel A."/>
            <person name="Li Z."/>
            <person name="Shi J."/>
            <person name="Tocheva E.I."/>
            <person name="Muller A."/>
            <person name="Dobro M.J."/>
            <person name="Jensen G.J."/>
        </authorList>
    </citation>
    <scope>NUCLEOTIDE SEQUENCE [LARGE SCALE GENOMIC DNA]</scope>
    <source>
        <strain evidence="13 14">DSM 6540</strain>
    </source>
</reference>
<evidence type="ECO:0000256" key="12">
    <source>
        <dbReference type="PIRSR" id="PIRSR005639-2"/>
    </source>
</evidence>
<sequence>MLTIGVLALQGAVKEHLDHLNALPQIRGVAVKKAADLAPVAGLILPGGESTAMGKLLREFLLSRAILDRIQEGMPVWGTCAGMILLARTIAGQETGYLGVMDICVRRNAYGSQLDSFSTEALIPAVSAAPVPLVFIRAPYVEEAGADVTVLAKVDGHIVAVEQDHMLATAFHPELTDDLSFHRYFAAKAAAWNVLKTNL</sequence>
<dbReference type="InterPro" id="IPR029062">
    <property type="entry name" value="Class_I_gatase-like"/>
</dbReference>
<dbReference type="FunFam" id="3.40.50.880:FF:000010">
    <property type="entry name" value="uncharacterized protein LOC100176842 isoform X2"/>
    <property type="match status" value="1"/>
</dbReference>
<evidence type="ECO:0000256" key="1">
    <source>
        <dbReference type="ARBA" id="ARBA00008345"/>
    </source>
</evidence>
<dbReference type="GO" id="GO:0008614">
    <property type="term" value="P:pyridoxine metabolic process"/>
    <property type="evidence" value="ECO:0007669"/>
    <property type="project" value="TreeGrafter"/>
</dbReference>
<dbReference type="eggNOG" id="COG0311">
    <property type="taxonomic scope" value="Bacteria"/>
</dbReference>
<dbReference type="GO" id="GO:0016740">
    <property type="term" value="F:transferase activity"/>
    <property type="evidence" value="ECO:0007669"/>
    <property type="project" value="UniProtKB-KW"/>
</dbReference>
<dbReference type="PANTHER" id="PTHR31559">
    <property type="entry name" value="PYRIDOXAL 5'-PHOSPHATE SYNTHASE SUBUNIT SNO"/>
    <property type="match status" value="1"/>
</dbReference>
<dbReference type="GO" id="GO:0036381">
    <property type="term" value="F:pyridoxal 5'-phosphate synthase (glutamine hydrolysing) activity"/>
    <property type="evidence" value="ECO:0007669"/>
    <property type="project" value="UniProtKB-UniRule"/>
</dbReference>
<evidence type="ECO:0000256" key="4">
    <source>
        <dbReference type="ARBA" id="ARBA00022962"/>
    </source>
</evidence>
<evidence type="ECO:0000256" key="8">
    <source>
        <dbReference type="ARBA" id="ARBA00054599"/>
    </source>
</evidence>
<dbReference type="InterPro" id="IPR021196">
    <property type="entry name" value="PdxT/SNO_CS"/>
</dbReference>
<proteinExistence type="inferred from homology"/>
<dbReference type="GO" id="GO:0042823">
    <property type="term" value="P:pyridoxal phosphate biosynthetic process"/>
    <property type="evidence" value="ECO:0007669"/>
    <property type="project" value="UniProtKB-UniRule"/>
</dbReference>
<name>F7NHH0_9FIRM</name>